<dbReference type="AlphaFoldDB" id="A0A0W0R399"/>
<geneLocation type="plasmid" evidence="2 4">
    <name>9</name>
</geneLocation>
<accession>A0A0W0R399</accession>
<keyword evidence="3" id="KW-1185">Reference proteome</keyword>
<dbReference type="SUPFAM" id="SSF48403">
    <property type="entry name" value="Ankyrin repeat"/>
    <property type="match status" value="1"/>
</dbReference>
<evidence type="ECO:0000313" key="3">
    <source>
        <dbReference type="Proteomes" id="UP000054859"/>
    </source>
</evidence>
<organism evidence="1 3">
    <name type="scientific">Legionella adelaidensis</name>
    <dbReference type="NCBI Taxonomy" id="45056"/>
    <lineage>
        <taxon>Bacteria</taxon>
        <taxon>Pseudomonadati</taxon>
        <taxon>Pseudomonadota</taxon>
        <taxon>Gammaproteobacteria</taxon>
        <taxon>Legionellales</taxon>
        <taxon>Legionellaceae</taxon>
        <taxon>Legionella</taxon>
    </lineage>
</organism>
<dbReference type="OrthoDB" id="5652348at2"/>
<evidence type="ECO:0000313" key="1">
    <source>
        <dbReference type="EMBL" id="KTC65541.1"/>
    </source>
</evidence>
<reference evidence="1 3" key="1">
    <citation type="submission" date="2015-11" db="EMBL/GenBank/DDBJ databases">
        <title>Identification of large and diverse effector repertoires of 38 Legionella species.</title>
        <authorList>
            <person name="Burstein D."/>
            <person name="Amaro F."/>
            <person name="Zusman T."/>
            <person name="Lifshitz Z."/>
            <person name="Cohen O."/>
            <person name="Gilbert J.A."/>
            <person name="Pupko T."/>
            <person name="Shuman H.A."/>
            <person name="Segal G."/>
        </authorList>
    </citation>
    <scope>NUCLEOTIDE SEQUENCE [LARGE SCALE GENOMIC DNA]</scope>
    <source>
        <strain evidence="1 3">1762-AUS-E</strain>
    </source>
</reference>
<gene>
    <name evidence="2" type="primary">arp_1</name>
    <name evidence="1" type="ORF">Lade_0199</name>
    <name evidence="2" type="ORF">NCTC12735_00245</name>
</gene>
<keyword evidence="2" id="KW-0614">Plasmid</keyword>
<dbReference type="EMBL" id="LNKA01000001">
    <property type="protein sequence ID" value="KTC65541.1"/>
    <property type="molecule type" value="Genomic_DNA"/>
</dbReference>
<dbReference type="Proteomes" id="UP000054859">
    <property type="component" value="Unassembled WGS sequence"/>
</dbReference>
<dbReference type="RefSeq" id="WP_058461295.1">
    <property type="nucleotide sequence ID" value="NZ_CAAAHS010000003.1"/>
</dbReference>
<sequence length="634" mass="72848">MTVYFKEERIDLGDQVLNSGHNVYTNSRYEIGKGEFVSVIYKKNKYKNPELSLFETAFGEIARLFLPLNLTAKQVLVKDEAKNIVGICAERITYPITQREGLSSPFFSFDSKEEGIRLTPVHAKNSNEIPFYFLKEFPSGFFSKMKTACDQGKLSLNMESLAGVLATSYTLEEDDLHKGNFGFYIVEKGGIPEVVFFKIDHDLMLADSVMSYCNARFFNWFNGTDAFKVTAKDLLNFPALQDSKNYYWPTRERSLSAIRPYAYTSSEETEAFASLAQSQIFIKEKWKAFYKHILIPPAIIKESLSKQFNCNNPDERAKVALITQSIVARQAKLRAVLFTLPEFRRFVRELSEEELASIKHTIVPFTSSASTEVEKRMIEYAALCRSGVFKKGDTPLHAAIRLGDFRYHETVLAFNEFMNTKNAWGQTPLDLAVFNYQQKKKEKDNDIRSSLPCIIKFLVQNGGEKTHAFFRFIKAVHYDADLFLFSTGYPTRALQAKNSQELREVLRDIGEDHRYCLKMQKQIAVICIRKFIEANKKNMYLKKELMNLKRALNGDGEQMPAPELNYIRQLRSQLWIIRILRGLFGYTTTKAEINSLLDRGIKETSDLCCSEQSIFKHTTSKPETFISQTLTKCL</sequence>
<dbReference type="Gene3D" id="1.25.40.20">
    <property type="entry name" value="Ankyrin repeat-containing domain"/>
    <property type="match status" value="1"/>
</dbReference>
<dbReference type="InterPro" id="IPR049972">
    <property type="entry name" value="T4SS_AnkK"/>
</dbReference>
<evidence type="ECO:0000313" key="4">
    <source>
        <dbReference type="Proteomes" id="UP000281170"/>
    </source>
</evidence>
<dbReference type="InterPro" id="IPR036770">
    <property type="entry name" value="Ankyrin_rpt-contain_sf"/>
</dbReference>
<dbReference type="KEGG" id="ladl:NCTC12735_00245"/>
<dbReference type="NCBIfam" id="NF043026">
    <property type="entry name" value="T4SS_AnkK"/>
    <property type="match status" value="1"/>
</dbReference>
<name>A0A0W0R399_9GAMM</name>
<dbReference type="Proteomes" id="UP000281170">
    <property type="component" value="Plasmid 9"/>
</dbReference>
<proteinExistence type="predicted"/>
<protein>
    <submittedName>
        <fullName evidence="1 2">Ankyrin</fullName>
    </submittedName>
</protein>
<dbReference type="EMBL" id="LR134418">
    <property type="protein sequence ID" value="VEH84638.1"/>
    <property type="molecule type" value="Genomic_DNA"/>
</dbReference>
<dbReference type="STRING" id="45056.Lade_0199"/>
<dbReference type="PATRIC" id="fig|45056.6.peg.203"/>
<reference evidence="2 4" key="2">
    <citation type="submission" date="2018-12" db="EMBL/GenBank/DDBJ databases">
        <authorList>
            <consortium name="Pathogen Informatics"/>
        </authorList>
    </citation>
    <scope>NUCLEOTIDE SEQUENCE [LARGE SCALE GENOMIC DNA]</scope>
    <source>
        <strain evidence="2 4">NCTC12735</strain>
        <plasmid evidence="4">9</plasmid>
    </source>
</reference>
<evidence type="ECO:0000313" key="2">
    <source>
        <dbReference type="EMBL" id="VEH84638.1"/>
    </source>
</evidence>